<dbReference type="Proteomes" id="UP001151529">
    <property type="component" value="Chromosome 1"/>
</dbReference>
<organism evidence="7 8">
    <name type="scientific">Salix viminalis</name>
    <name type="common">Common osier</name>
    <name type="synonym">Basket willow</name>
    <dbReference type="NCBI Taxonomy" id="40686"/>
    <lineage>
        <taxon>Eukaryota</taxon>
        <taxon>Viridiplantae</taxon>
        <taxon>Streptophyta</taxon>
        <taxon>Embryophyta</taxon>
        <taxon>Tracheophyta</taxon>
        <taxon>Spermatophyta</taxon>
        <taxon>Magnoliopsida</taxon>
        <taxon>eudicotyledons</taxon>
        <taxon>Gunneridae</taxon>
        <taxon>Pentapetalae</taxon>
        <taxon>rosids</taxon>
        <taxon>fabids</taxon>
        <taxon>Malpighiales</taxon>
        <taxon>Salicaceae</taxon>
        <taxon>Saliceae</taxon>
        <taxon>Salix</taxon>
    </lineage>
</organism>
<proteinExistence type="predicted"/>
<evidence type="ECO:0000256" key="3">
    <source>
        <dbReference type="ARBA" id="ARBA00023125"/>
    </source>
</evidence>
<comment type="caution">
    <text evidence="7">The sequence shown here is derived from an EMBL/GenBank/DDBJ whole genome shotgun (WGS) entry which is preliminary data.</text>
</comment>
<dbReference type="InterPro" id="IPR036879">
    <property type="entry name" value="TF_MADSbox_sf"/>
</dbReference>
<keyword evidence="2" id="KW-0805">Transcription regulation</keyword>
<comment type="subcellular location">
    <subcellularLocation>
        <location evidence="1">Nucleus</location>
    </subcellularLocation>
</comment>
<name>A0A9Q0TPS6_SALVM</name>
<reference evidence="7" key="2">
    <citation type="journal article" date="2023" name="Int. J. Mol. Sci.">
        <title>De Novo Assembly and Annotation of 11 Diverse Shrub Willow (Salix) Genomes Reveals Novel Gene Organization in Sex-Linked Regions.</title>
        <authorList>
            <person name="Hyden B."/>
            <person name="Feng K."/>
            <person name="Yates T.B."/>
            <person name="Jawdy S."/>
            <person name="Cereghino C."/>
            <person name="Smart L.B."/>
            <person name="Muchero W."/>
        </authorList>
    </citation>
    <scope>NUCLEOTIDE SEQUENCE [LARGE SCALE GENOMIC DNA]</scope>
    <source>
        <tissue evidence="7">Shoot tip</tissue>
    </source>
</reference>
<dbReference type="GO" id="GO:0003677">
    <property type="term" value="F:DNA binding"/>
    <property type="evidence" value="ECO:0007669"/>
    <property type="project" value="UniProtKB-KW"/>
</dbReference>
<evidence type="ECO:0000256" key="1">
    <source>
        <dbReference type="ARBA" id="ARBA00004123"/>
    </source>
</evidence>
<evidence type="ECO:0000256" key="2">
    <source>
        <dbReference type="ARBA" id="ARBA00023015"/>
    </source>
</evidence>
<dbReference type="SUPFAM" id="SSF55455">
    <property type="entry name" value="SRF-like"/>
    <property type="match status" value="1"/>
</dbReference>
<dbReference type="GO" id="GO:0005634">
    <property type="term" value="C:nucleus"/>
    <property type="evidence" value="ECO:0007669"/>
    <property type="project" value="UniProtKB-SubCell"/>
</dbReference>
<accession>A0A9Q0TPS6</accession>
<evidence type="ECO:0000259" key="6">
    <source>
        <dbReference type="PROSITE" id="PS50066"/>
    </source>
</evidence>
<dbReference type="OrthoDB" id="852250at2759"/>
<dbReference type="Pfam" id="PF00319">
    <property type="entry name" value="SRF-TF"/>
    <property type="match status" value="1"/>
</dbReference>
<dbReference type="GO" id="GO:0046983">
    <property type="term" value="F:protein dimerization activity"/>
    <property type="evidence" value="ECO:0007669"/>
    <property type="project" value="InterPro"/>
</dbReference>
<dbReference type="InterPro" id="IPR002100">
    <property type="entry name" value="TF_MADSbox"/>
</dbReference>
<dbReference type="EMBL" id="JAPFFL010000007">
    <property type="protein sequence ID" value="KAJ6715508.1"/>
    <property type="molecule type" value="Genomic_DNA"/>
</dbReference>
<dbReference type="Gene3D" id="3.40.1810.10">
    <property type="entry name" value="Transcription factor, MADS-box"/>
    <property type="match status" value="1"/>
</dbReference>
<evidence type="ECO:0000313" key="7">
    <source>
        <dbReference type="EMBL" id="KAJ6715508.1"/>
    </source>
</evidence>
<feature type="domain" description="MADS-box" evidence="6">
    <location>
        <begin position="43"/>
        <end position="95"/>
    </location>
</feature>
<keyword evidence="4" id="KW-0804">Transcription</keyword>
<dbReference type="AlphaFoldDB" id="A0A9Q0TPS6"/>
<keyword evidence="8" id="KW-1185">Reference proteome</keyword>
<dbReference type="PROSITE" id="PS50066">
    <property type="entry name" value="MADS_BOX_2"/>
    <property type="match status" value="1"/>
</dbReference>
<keyword evidence="3" id="KW-0238">DNA-binding</keyword>
<dbReference type="SMART" id="SM00432">
    <property type="entry name" value="MADS"/>
    <property type="match status" value="1"/>
</dbReference>
<protein>
    <submittedName>
        <fullName evidence="7">BOX PROTEIN putative-RELATED</fullName>
    </submittedName>
</protein>
<sequence length="127" mass="14448">MLYLYITKDRTIVFCLNGSCPVVSLTQSMEEIRTTSMPNYKRKKFLTRDQASMSFSKRTKTLKKKAHEIQTLCDVRVCMVCFGPDSTRPDMAGGSCGGQGFNHVIQRESVTERNTRAASRVICRIKR</sequence>
<evidence type="ECO:0000256" key="4">
    <source>
        <dbReference type="ARBA" id="ARBA00023163"/>
    </source>
</evidence>
<evidence type="ECO:0000313" key="8">
    <source>
        <dbReference type="Proteomes" id="UP001151529"/>
    </source>
</evidence>
<evidence type="ECO:0000256" key="5">
    <source>
        <dbReference type="ARBA" id="ARBA00023242"/>
    </source>
</evidence>
<gene>
    <name evidence="7" type="ORF">OIU85_026954</name>
</gene>
<keyword evidence="5" id="KW-0539">Nucleus</keyword>
<reference evidence="7" key="1">
    <citation type="submission" date="2022-11" db="EMBL/GenBank/DDBJ databases">
        <authorList>
            <person name="Hyden B.L."/>
            <person name="Feng K."/>
            <person name="Yates T."/>
            <person name="Jawdy S."/>
            <person name="Smart L.B."/>
            <person name="Muchero W."/>
        </authorList>
    </citation>
    <scope>NUCLEOTIDE SEQUENCE</scope>
    <source>
        <tissue evidence="7">Shoot tip</tissue>
    </source>
</reference>